<comment type="cofactor">
    <cofactor evidence="6">
        <name>[2Fe-2S] cluster</name>
        <dbReference type="ChEBI" id="CHEBI:190135"/>
    </cofactor>
</comment>
<name>A0A6J6MN80_9ZZZZ</name>
<dbReference type="InterPro" id="IPR028431">
    <property type="entry name" value="NADP_DH_HndA-like"/>
</dbReference>
<dbReference type="SUPFAM" id="SSF52833">
    <property type="entry name" value="Thioredoxin-like"/>
    <property type="match status" value="1"/>
</dbReference>
<dbReference type="Gene3D" id="3.40.30.10">
    <property type="entry name" value="Glutaredoxin"/>
    <property type="match status" value="1"/>
</dbReference>
<dbReference type="CDD" id="cd03064">
    <property type="entry name" value="TRX_Fd_NuoE"/>
    <property type="match status" value="1"/>
</dbReference>
<evidence type="ECO:0000256" key="6">
    <source>
        <dbReference type="ARBA" id="ARBA00034078"/>
    </source>
</evidence>
<dbReference type="InterPro" id="IPR002023">
    <property type="entry name" value="NuoE-like"/>
</dbReference>
<dbReference type="GO" id="GO:0046872">
    <property type="term" value="F:metal ion binding"/>
    <property type="evidence" value="ECO:0007669"/>
    <property type="project" value="UniProtKB-KW"/>
</dbReference>
<dbReference type="Pfam" id="PF01257">
    <property type="entry name" value="2Fe-2S_thioredx"/>
    <property type="match status" value="1"/>
</dbReference>
<dbReference type="InterPro" id="IPR041921">
    <property type="entry name" value="NuoE_N"/>
</dbReference>
<reference evidence="7" key="1">
    <citation type="submission" date="2020-05" db="EMBL/GenBank/DDBJ databases">
        <authorList>
            <person name="Chiriac C."/>
            <person name="Salcher M."/>
            <person name="Ghai R."/>
            <person name="Kavagutti S V."/>
        </authorList>
    </citation>
    <scope>NUCLEOTIDE SEQUENCE</scope>
</reference>
<dbReference type="AlphaFoldDB" id="A0A6J6MN80"/>
<keyword evidence="4" id="KW-0408">Iron</keyword>
<accession>A0A6J6MN80</accession>
<keyword evidence="5" id="KW-0411">Iron-sulfur</keyword>
<evidence type="ECO:0000256" key="2">
    <source>
        <dbReference type="ARBA" id="ARBA00022714"/>
    </source>
</evidence>
<keyword evidence="2" id="KW-0001">2Fe-2S</keyword>
<evidence type="ECO:0000256" key="5">
    <source>
        <dbReference type="ARBA" id="ARBA00023014"/>
    </source>
</evidence>
<proteinExistence type="inferred from homology"/>
<dbReference type="PANTHER" id="PTHR43342">
    <property type="entry name" value="NADH-QUINONE OXIDOREDUCTASE, E SUBUNIT"/>
    <property type="match status" value="1"/>
</dbReference>
<dbReference type="GO" id="GO:0051537">
    <property type="term" value="F:2 iron, 2 sulfur cluster binding"/>
    <property type="evidence" value="ECO:0007669"/>
    <property type="project" value="UniProtKB-KW"/>
</dbReference>
<evidence type="ECO:0000313" key="7">
    <source>
        <dbReference type="EMBL" id="CAB4675710.1"/>
    </source>
</evidence>
<dbReference type="InterPro" id="IPR036249">
    <property type="entry name" value="Thioredoxin-like_sf"/>
</dbReference>
<dbReference type="InterPro" id="IPR042128">
    <property type="entry name" value="NuoE_dom"/>
</dbReference>
<dbReference type="GO" id="GO:0016491">
    <property type="term" value="F:oxidoreductase activity"/>
    <property type="evidence" value="ECO:0007669"/>
    <property type="project" value="InterPro"/>
</dbReference>
<organism evidence="7">
    <name type="scientific">freshwater metagenome</name>
    <dbReference type="NCBI Taxonomy" id="449393"/>
    <lineage>
        <taxon>unclassified sequences</taxon>
        <taxon>metagenomes</taxon>
        <taxon>ecological metagenomes</taxon>
    </lineage>
</organism>
<dbReference type="Gene3D" id="1.10.10.1590">
    <property type="entry name" value="NADH-quinone oxidoreductase subunit E"/>
    <property type="match status" value="1"/>
</dbReference>
<sequence length="174" mass="18327">MAIQMDFGQYERFESVAQVVTPWSLPTCQAILEGLSADERLILPALQAVQLGFGYVPKEAVALIANSLNVSVADVHGVLTYYHELRTTAPAPITVAICVAEACQATGARELIVHVSANLAPVGGRSDDGQVDVVEVFCLGNCALGPAALINERLVGRLTPKSLESALADTRAAL</sequence>
<comment type="similarity">
    <text evidence="1">Belongs to the complex I 24 kDa subunit family.</text>
</comment>
<evidence type="ECO:0000256" key="4">
    <source>
        <dbReference type="ARBA" id="ARBA00023004"/>
    </source>
</evidence>
<gene>
    <name evidence="7" type="ORF">UFOPK2310_00890</name>
</gene>
<dbReference type="EMBL" id="CAEZWW010000098">
    <property type="protein sequence ID" value="CAB4675710.1"/>
    <property type="molecule type" value="Genomic_DNA"/>
</dbReference>
<protein>
    <submittedName>
        <fullName evidence="7">Unannotated protein</fullName>
    </submittedName>
</protein>
<evidence type="ECO:0000256" key="1">
    <source>
        <dbReference type="ARBA" id="ARBA00010643"/>
    </source>
</evidence>
<dbReference type="PANTHER" id="PTHR43342:SF1">
    <property type="entry name" value="BIFURCATING [FEFE] HYDROGENASE GAMMA SUBUNIT"/>
    <property type="match status" value="1"/>
</dbReference>
<dbReference type="PROSITE" id="PS01099">
    <property type="entry name" value="COMPLEX1_24K"/>
    <property type="match status" value="1"/>
</dbReference>
<evidence type="ECO:0000256" key="3">
    <source>
        <dbReference type="ARBA" id="ARBA00022723"/>
    </source>
</evidence>
<keyword evidence="3" id="KW-0479">Metal-binding</keyword>